<feature type="compositionally biased region" description="Basic residues" evidence="1">
    <location>
        <begin position="154"/>
        <end position="167"/>
    </location>
</feature>
<keyword evidence="3" id="KW-1185">Reference proteome</keyword>
<evidence type="ECO:0000256" key="1">
    <source>
        <dbReference type="SAM" id="MobiDB-lite"/>
    </source>
</evidence>
<name>A0A9P7Q7Y6_9HYPO</name>
<sequence length="328" mass="37704">MAFQQPRMHSISSSSDVMTECTGHSIYPDTVAYSKVPYSTYYGPSLLSPTSLTHSPAMQNSQMVLGGAMDQYSGPGTPNDYEMSNWPRTPFEHHGHPHYFGLPAQPEMGPGLEVSGPWQEINYSEPASVVTPTIKRERRSRSGTPPKRNTNGVQRRRGTNSRKLKRVQKQEDVTEFLQRIEGPPLLRDDCPQQERFLIETRHELESHKGTDLWDLLPQMFAAKFHKFANKAALQMKIRRARTTFMVWSQEDEERLREAWKQVFEKEFFKQVLEEWLKLGGSRNMGMNDIDIKNKCQGEEFAEWAISEGLNDLTVSVNTDKKSKQARHQ</sequence>
<dbReference type="AlphaFoldDB" id="A0A9P7Q7Y6"/>
<proteinExistence type="predicted"/>
<dbReference type="Proteomes" id="UP000732380">
    <property type="component" value="Unassembled WGS sequence"/>
</dbReference>
<comment type="caution">
    <text evidence="2">The sequence shown here is derived from an EMBL/GenBank/DDBJ whole genome shotgun (WGS) entry which is preliminary data.</text>
</comment>
<organism evidence="2 3">
    <name type="scientific">Claviceps humidiphila</name>
    <dbReference type="NCBI Taxonomy" id="1294629"/>
    <lineage>
        <taxon>Eukaryota</taxon>
        <taxon>Fungi</taxon>
        <taxon>Dikarya</taxon>
        <taxon>Ascomycota</taxon>
        <taxon>Pezizomycotina</taxon>
        <taxon>Sordariomycetes</taxon>
        <taxon>Hypocreomycetidae</taxon>
        <taxon>Hypocreales</taxon>
        <taxon>Clavicipitaceae</taxon>
        <taxon>Claviceps</taxon>
    </lineage>
</organism>
<protein>
    <submittedName>
        <fullName evidence="2">Uncharacterized protein</fullName>
    </submittedName>
</protein>
<feature type="region of interest" description="Disordered" evidence="1">
    <location>
        <begin position="130"/>
        <end position="168"/>
    </location>
</feature>
<evidence type="ECO:0000313" key="2">
    <source>
        <dbReference type="EMBL" id="KAG6121051.1"/>
    </source>
</evidence>
<dbReference type="EMBL" id="SRQM01000045">
    <property type="protein sequence ID" value="KAG6121051.1"/>
    <property type="molecule type" value="Genomic_DNA"/>
</dbReference>
<evidence type="ECO:0000313" key="3">
    <source>
        <dbReference type="Proteomes" id="UP000732380"/>
    </source>
</evidence>
<reference evidence="2 3" key="1">
    <citation type="journal article" date="2020" name="bioRxiv">
        <title>Whole genome comparisons of ergot fungi reveals the divergence and evolution of species within the genus Claviceps are the result of varying mechanisms driving genome evolution and host range expansion.</title>
        <authorList>
            <person name="Wyka S.A."/>
            <person name="Mondo S.J."/>
            <person name="Liu M."/>
            <person name="Dettman J."/>
            <person name="Nalam V."/>
            <person name="Broders K.D."/>
        </authorList>
    </citation>
    <scope>NUCLEOTIDE SEQUENCE [LARGE SCALE GENOMIC DNA]</scope>
    <source>
        <strain evidence="2 3">LM576</strain>
    </source>
</reference>
<accession>A0A9P7Q7Y6</accession>
<gene>
    <name evidence="2" type="ORF">E4U13_005510</name>
</gene>